<reference evidence="2" key="1">
    <citation type="submission" date="2015-10" db="EMBL/GenBank/DDBJ databases">
        <title>Complete Genome Sequence of Aeromonas schubertii strain WL1483.</title>
        <authorList>
            <person name="Liu L."/>
        </authorList>
    </citation>
    <scope>NUCLEOTIDE SEQUENCE [LARGE SCALE GENOMIC DNA]</scope>
    <source>
        <strain evidence="2">WL1483</strain>
    </source>
</reference>
<dbReference type="PATRIC" id="fig|652.5.peg.2837"/>
<accession>A0A0S2SGS7</accession>
<proteinExistence type="predicted"/>
<gene>
    <name evidence="1" type="ORF">WL1483_1497</name>
</gene>
<evidence type="ECO:0000313" key="2">
    <source>
        <dbReference type="Proteomes" id="UP000058114"/>
    </source>
</evidence>
<protein>
    <submittedName>
        <fullName evidence="1">Uncharacterized protein</fullName>
    </submittedName>
</protein>
<dbReference type="EMBL" id="CP013067">
    <property type="protein sequence ID" value="ALP40916.1"/>
    <property type="molecule type" value="Genomic_DNA"/>
</dbReference>
<dbReference type="Pfam" id="PF11993">
    <property type="entry name" value="VC2046"/>
    <property type="match status" value="1"/>
</dbReference>
<dbReference type="Proteomes" id="UP000058114">
    <property type="component" value="Chromosome"/>
</dbReference>
<dbReference type="KEGG" id="asr:WL1483_1497"/>
<reference evidence="1 2" key="2">
    <citation type="journal article" date="2016" name="Genome Announc.">
        <title>Complete Genome Sequence of the Highly Virulent Aeromonas schubertii Strain WL1483, Isolated from Diseased Snakehead Fish (Channa argus) in China.</title>
        <authorList>
            <person name="Liu L."/>
            <person name="Li N."/>
            <person name="Zhang D."/>
            <person name="Fu X."/>
            <person name="Shi C."/>
            <person name="Lin Q."/>
            <person name="Hao G."/>
        </authorList>
    </citation>
    <scope>NUCLEOTIDE SEQUENCE [LARGE SCALE GENOMIC DNA]</scope>
    <source>
        <strain evidence="1 2">WL1483</strain>
    </source>
</reference>
<evidence type="ECO:0000313" key="1">
    <source>
        <dbReference type="EMBL" id="ALP40916.1"/>
    </source>
</evidence>
<organism evidence="1 2">
    <name type="scientific">Aeromonas schubertii</name>
    <dbReference type="NCBI Taxonomy" id="652"/>
    <lineage>
        <taxon>Bacteria</taxon>
        <taxon>Pseudomonadati</taxon>
        <taxon>Pseudomonadota</taxon>
        <taxon>Gammaproteobacteria</taxon>
        <taxon>Aeromonadales</taxon>
        <taxon>Aeromonadaceae</taxon>
        <taxon>Aeromonas</taxon>
    </lineage>
</organism>
<dbReference type="InterPro" id="IPR021879">
    <property type="entry name" value="VC2046_fam"/>
</dbReference>
<dbReference type="AlphaFoldDB" id="A0A0S2SGS7"/>
<dbReference type="RefSeq" id="WP_060586819.1">
    <property type="nucleotide sequence ID" value="NZ_CP013067.1"/>
</dbReference>
<name>A0A0S2SGS7_9GAMM</name>
<sequence>MSPSVHPLIDERLLGSRLNVDLQHGDWADFRLWLSLLDERVDELPWLQRPVAAQGEARALREQFALPPEPPLVTEGGGDLSAWGAALQQGGTMSDIHLALALHPQPLQLQRHPIEPEVYQNLSPRARRAVDHESSELAPLQAKPPLLLSILDTLHGGEVALFPAAA</sequence>